<comment type="caution">
    <text evidence="2">The sequence shown here is derived from an EMBL/GenBank/DDBJ whole genome shotgun (WGS) entry which is preliminary data.</text>
</comment>
<keyword evidence="1" id="KW-0812">Transmembrane</keyword>
<evidence type="ECO:0000313" key="3">
    <source>
        <dbReference type="Proteomes" id="UP000298125"/>
    </source>
</evidence>
<feature type="transmembrane region" description="Helical" evidence="1">
    <location>
        <begin position="45"/>
        <end position="66"/>
    </location>
</feature>
<organism evidence="2 3">
    <name type="scientific">Leptospira perdikensis</name>
    <dbReference type="NCBI Taxonomy" id="2484948"/>
    <lineage>
        <taxon>Bacteria</taxon>
        <taxon>Pseudomonadati</taxon>
        <taxon>Spirochaetota</taxon>
        <taxon>Spirochaetia</taxon>
        <taxon>Leptospirales</taxon>
        <taxon>Leptospiraceae</taxon>
        <taxon>Leptospira</taxon>
    </lineage>
</organism>
<accession>A0A4R9JEU2</accession>
<dbReference type="OrthoDB" id="5119582at2"/>
<gene>
    <name evidence="2" type="ORF">EHQ49_11320</name>
</gene>
<sequence length="135" mass="15482">MKSSKTNKKHLLIFIVYLFGFSVGTLTHTRDVVTMGFLGYSFAPFLLNVFWTSLVVFDPLVILLFFLKYKYAVALAVIIMIFDISLNLGYGLITANHPILLGLITQIPFGCFVFMTAKYLLRYQSIEDFLYISKR</sequence>
<protein>
    <submittedName>
        <fullName evidence="2">Uncharacterized protein</fullName>
    </submittedName>
</protein>
<reference evidence="2" key="1">
    <citation type="journal article" date="2019" name="PLoS Negl. Trop. Dis.">
        <title>Revisiting the worldwide diversity of Leptospira species in the environment.</title>
        <authorList>
            <person name="Vincent A.T."/>
            <person name="Schiettekatte O."/>
            <person name="Bourhy P."/>
            <person name="Veyrier F.J."/>
            <person name="Picardeau M."/>
        </authorList>
    </citation>
    <scope>NUCLEOTIDE SEQUENCE [LARGE SCALE GENOMIC DNA]</scope>
    <source>
        <strain evidence="2">201702692</strain>
    </source>
</reference>
<dbReference type="RefSeq" id="WP_135579452.1">
    <property type="nucleotide sequence ID" value="NZ_RQGA01000013.1"/>
</dbReference>
<feature type="transmembrane region" description="Helical" evidence="1">
    <location>
        <begin position="73"/>
        <end position="93"/>
    </location>
</feature>
<feature type="transmembrane region" description="Helical" evidence="1">
    <location>
        <begin position="99"/>
        <end position="121"/>
    </location>
</feature>
<keyword evidence="3" id="KW-1185">Reference proteome</keyword>
<keyword evidence="1" id="KW-1133">Transmembrane helix</keyword>
<dbReference type="EMBL" id="RQGA01000013">
    <property type="protein sequence ID" value="TGL38953.1"/>
    <property type="molecule type" value="Genomic_DNA"/>
</dbReference>
<proteinExistence type="predicted"/>
<evidence type="ECO:0000256" key="1">
    <source>
        <dbReference type="SAM" id="Phobius"/>
    </source>
</evidence>
<keyword evidence="1" id="KW-0472">Membrane</keyword>
<evidence type="ECO:0000313" key="2">
    <source>
        <dbReference type="EMBL" id="TGL38953.1"/>
    </source>
</evidence>
<name>A0A4R9JEU2_9LEPT</name>
<dbReference type="AlphaFoldDB" id="A0A4R9JEU2"/>
<dbReference type="Proteomes" id="UP000298125">
    <property type="component" value="Unassembled WGS sequence"/>
</dbReference>